<dbReference type="EMBL" id="JAINDJ010000007">
    <property type="protein sequence ID" value="KAG9443205.1"/>
    <property type="molecule type" value="Genomic_DNA"/>
</dbReference>
<name>A0AAV7E2P6_ARIFI</name>
<dbReference type="PANTHER" id="PTHR31175:SF120">
    <property type="entry name" value="OS09G0547100 PROTEIN"/>
    <property type="match status" value="1"/>
</dbReference>
<gene>
    <name evidence="2" type="ORF">H6P81_019059</name>
</gene>
<dbReference type="AlphaFoldDB" id="A0AAV7E2P6"/>
<sequence length="359" mass="40650">MDTKIKELDIRGHHYNILFNFILLSADQEFLNFSSDYISIMLSPKKIVLLARNRQKGYTKATVADKGHFVVYTADGERFMVHLAYLSNALLKALLQISEEVYGLPGDGPITLPCKADFLEYLLPLMERRPSSEIQKTVLASITAGRCSTPSFIHCGEPSNLPKIAGNIRRGIGVCRKRANDFGMLCGLLQVYLPINPEAPTRRTTALLQPSISLHPFLFSQQLKSVPSSSHVEFQMFSYFNPMYVMGKMSDFKRQRKIFETVHFVLYTADGIRLEVPLNYLDTAIFQKLLKFSEEESGGGITLECNSFFLDCFLSLIQRHHLSKDTQKALLVSIAITWCLTSYLHLKSEKTSEITRDVS</sequence>
<dbReference type="Proteomes" id="UP000825729">
    <property type="component" value="Unassembled WGS sequence"/>
</dbReference>
<dbReference type="InterPro" id="IPR003676">
    <property type="entry name" value="SAUR_fam"/>
</dbReference>
<comment type="similarity">
    <text evidence="1">Belongs to the ARG7 family.</text>
</comment>
<evidence type="ECO:0000313" key="3">
    <source>
        <dbReference type="Proteomes" id="UP000825729"/>
    </source>
</evidence>
<accession>A0AAV7E2P6</accession>
<protein>
    <submittedName>
        <fullName evidence="2">Uncharacterized protein</fullName>
    </submittedName>
</protein>
<evidence type="ECO:0000313" key="2">
    <source>
        <dbReference type="EMBL" id="KAG9443205.1"/>
    </source>
</evidence>
<organism evidence="2 3">
    <name type="scientific">Aristolochia fimbriata</name>
    <name type="common">White veined hardy Dutchman's pipe vine</name>
    <dbReference type="NCBI Taxonomy" id="158543"/>
    <lineage>
        <taxon>Eukaryota</taxon>
        <taxon>Viridiplantae</taxon>
        <taxon>Streptophyta</taxon>
        <taxon>Embryophyta</taxon>
        <taxon>Tracheophyta</taxon>
        <taxon>Spermatophyta</taxon>
        <taxon>Magnoliopsida</taxon>
        <taxon>Magnoliidae</taxon>
        <taxon>Piperales</taxon>
        <taxon>Aristolochiaceae</taxon>
        <taxon>Aristolochia</taxon>
    </lineage>
</organism>
<comment type="caution">
    <text evidence="2">The sequence shown here is derived from an EMBL/GenBank/DDBJ whole genome shotgun (WGS) entry which is preliminary data.</text>
</comment>
<dbReference type="Pfam" id="PF02519">
    <property type="entry name" value="Auxin_inducible"/>
    <property type="match status" value="2"/>
</dbReference>
<dbReference type="GO" id="GO:0009733">
    <property type="term" value="P:response to auxin"/>
    <property type="evidence" value="ECO:0007669"/>
    <property type="project" value="InterPro"/>
</dbReference>
<dbReference type="PANTHER" id="PTHR31175">
    <property type="entry name" value="AUXIN-RESPONSIVE FAMILY PROTEIN"/>
    <property type="match status" value="1"/>
</dbReference>
<keyword evidence="3" id="KW-1185">Reference proteome</keyword>
<evidence type="ECO:0000256" key="1">
    <source>
        <dbReference type="ARBA" id="ARBA00006974"/>
    </source>
</evidence>
<reference evidence="2 3" key="1">
    <citation type="submission" date="2021-07" db="EMBL/GenBank/DDBJ databases">
        <title>The Aristolochia fimbriata genome: insights into angiosperm evolution, floral development and chemical biosynthesis.</title>
        <authorList>
            <person name="Jiao Y."/>
        </authorList>
    </citation>
    <scope>NUCLEOTIDE SEQUENCE [LARGE SCALE GENOMIC DNA]</scope>
    <source>
        <strain evidence="2">IBCAS-2021</strain>
        <tissue evidence="2">Leaf</tissue>
    </source>
</reference>
<proteinExistence type="inferred from homology"/>